<sequence length="44" mass="5125">MLEFNYISVKLVLHLISFGVEKLTCNQYHESTKLIQSLVLESKK</sequence>
<organism evidence="1">
    <name type="scientific">marine metagenome</name>
    <dbReference type="NCBI Taxonomy" id="408172"/>
    <lineage>
        <taxon>unclassified sequences</taxon>
        <taxon>metagenomes</taxon>
        <taxon>ecological metagenomes</taxon>
    </lineage>
</organism>
<evidence type="ECO:0000313" key="1">
    <source>
        <dbReference type="EMBL" id="SVC32660.1"/>
    </source>
</evidence>
<dbReference type="EMBL" id="UINC01085271">
    <property type="protein sequence ID" value="SVC32660.1"/>
    <property type="molecule type" value="Genomic_DNA"/>
</dbReference>
<proteinExistence type="predicted"/>
<dbReference type="AlphaFoldDB" id="A0A382L7M6"/>
<gene>
    <name evidence="1" type="ORF">METZ01_LOCUS285514</name>
</gene>
<name>A0A382L7M6_9ZZZZ</name>
<reference evidence="1" key="1">
    <citation type="submission" date="2018-05" db="EMBL/GenBank/DDBJ databases">
        <authorList>
            <person name="Lanie J.A."/>
            <person name="Ng W.-L."/>
            <person name="Kazmierczak K.M."/>
            <person name="Andrzejewski T.M."/>
            <person name="Davidsen T.M."/>
            <person name="Wayne K.J."/>
            <person name="Tettelin H."/>
            <person name="Glass J.I."/>
            <person name="Rusch D."/>
            <person name="Podicherti R."/>
            <person name="Tsui H.-C.T."/>
            <person name="Winkler M.E."/>
        </authorList>
    </citation>
    <scope>NUCLEOTIDE SEQUENCE</scope>
</reference>
<protein>
    <submittedName>
        <fullName evidence="1">Uncharacterized protein</fullName>
    </submittedName>
</protein>
<accession>A0A382L7M6</accession>